<dbReference type="SMART" id="SM00343">
    <property type="entry name" value="ZnF_C2HC"/>
    <property type="match status" value="1"/>
</dbReference>
<dbReference type="Pfam" id="PF00098">
    <property type="entry name" value="zf-CCHC"/>
    <property type="match status" value="1"/>
</dbReference>
<feature type="compositionally biased region" description="Basic residues" evidence="2">
    <location>
        <begin position="212"/>
        <end position="225"/>
    </location>
</feature>
<dbReference type="GeneID" id="105158097"/>
<gene>
    <name evidence="5" type="primary">LOC105158097</name>
</gene>
<organism evidence="4 5">
    <name type="scientific">Sesamum indicum</name>
    <name type="common">Oriental sesame</name>
    <name type="synonym">Sesamum orientale</name>
    <dbReference type="NCBI Taxonomy" id="4182"/>
    <lineage>
        <taxon>Eukaryota</taxon>
        <taxon>Viridiplantae</taxon>
        <taxon>Streptophyta</taxon>
        <taxon>Embryophyta</taxon>
        <taxon>Tracheophyta</taxon>
        <taxon>Spermatophyta</taxon>
        <taxon>Magnoliopsida</taxon>
        <taxon>eudicotyledons</taxon>
        <taxon>Gunneridae</taxon>
        <taxon>Pentapetalae</taxon>
        <taxon>asterids</taxon>
        <taxon>lamiids</taxon>
        <taxon>Lamiales</taxon>
        <taxon>Pedaliaceae</taxon>
        <taxon>Sesamum</taxon>
    </lineage>
</organism>
<evidence type="ECO:0000313" key="4">
    <source>
        <dbReference type="Proteomes" id="UP000504604"/>
    </source>
</evidence>
<dbReference type="GO" id="GO:0003676">
    <property type="term" value="F:nucleic acid binding"/>
    <property type="evidence" value="ECO:0007669"/>
    <property type="project" value="InterPro"/>
</dbReference>
<protein>
    <submittedName>
        <fullName evidence="5">Uncharacterized protein LOC105158097</fullName>
    </submittedName>
</protein>
<dbReference type="Pfam" id="PF13976">
    <property type="entry name" value="gag_pre-integrs"/>
    <property type="match status" value="1"/>
</dbReference>
<dbReference type="InParanoid" id="A0A6I9SSP0"/>
<dbReference type="PANTHER" id="PTHR47592">
    <property type="entry name" value="PBF68 PROTEIN"/>
    <property type="match status" value="1"/>
</dbReference>
<reference evidence="5" key="1">
    <citation type="submission" date="2025-08" db="UniProtKB">
        <authorList>
            <consortium name="RefSeq"/>
        </authorList>
    </citation>
    <scope>IDENTIFICATION</scope>
</reference>
<dbReference type="RefSeq" id="XP_011073037.1">
    <property type="nucleotide sequence ID" value="XM_011074735.1"/>
</dbReference>
<feature type="region of interest" description="Disordered" evidence="2">
    <location>
        <begin position="203"/>
        <end position="233"/>
    </location>
</feature>
<accession>A0A6I9SSP0</accession>
<dbReference type="Pfam" id="PF14223">
    <property type="entry name" value="Retrotran_gag_2"/>
    <property type="match status" value="1"/>
</dbReference>
<dbReference type="PROSITE" id="PS50158">
    <property type="entry name" value="ZF_CCHC"/>
    <property type="match status" value="1"/>
</dbReference>
<keyword evidence="1" id="KW-0862">Zinc</keyword>
<keyword evidence="4" id="KW-1185">Reference proteome</keyword>
<dbReference type="AlphaFoldDB" id="A0A6I9SSP0"/>
<dbReference type="Pfam" id="PF22936">
    <property type="entry name" value="Pol_BBD"/>
    <property type="match status" value="1"/>
</dbReference>
<evidence type="ECO:0000259" key="3">
    <source>
        <dbReference type="PROSITE" id="PS50158"/>
    </source>
</evidence>
<feature type="domain" description="CCHC-type" evidence="3">
    <location>
        <begin position="240"/>
        <end position="257"/>
    </location>
</feature>
<dbReference type="KEGG" id="sind:105158097"/>
<keyword evidence="1" id="KW-0863">Zinc-finger</keyword>
<dbReference type="InterPro" id="IPR054722">
    <property type="entry name" value="PolX-like_BBD"/>
</dbReference>
<name>A0A6I9SSP0_SESIN</name>
<dbReference type="SUPFAM" id="SSF57756">
    <property type="entry name" value="Retrovirus zinc finger-like domains"/>
    <property type="match status" value="1"/>
</dbReference>
<evidence type="ECO:0000313" key="5">
    <source>
        <dbReference type="RefSeq" id="XP_011073037.1"/>
    </source>
</evidence>
<sequence>MAGYSLQPFDGKTDFSIWQQKMKGILIQQKVFKAIDGKYAENITEEKKLENDEFAYSSIVLNLSDTVLRKVGKLESSKALWDKLEELFTEISLPNKLFLLEKIFRYKLDLSKNIDENLDDFTKLIQDIKLAGDKYIDEYSPIVLLNAIPESFSDVKAAIKYGRDSINLETVVNGLKSKELDLKVNKPSQSHYEINSVRGRTRFGNFNSRYNSRSRSKTKTNRSKSRPRETNLRDDKIRDRRCYNCGTKGHYIKDCRKPRRENRDRNYDDKEKVSNVSIESNGEVFVVYEANSVSTFDMHEWLIDSGCTFHMSPFKDIFTNLKYEHAGFVSMANEKKCEIKGLGDISLCFDGYKMLLKNVRYVPDLSHNLISCAALEENGLEGRWGKGLMKIMKGSLVVFKAERKRNLYICTASYDNIAASVSVCDLTSLWHKRLGHISQKGLDFLKRDGVLNDKIDKLDFCDECVMGKQHRV</sequence>
<dbReference type="PANTHER" id="PTHR47592:SF27">
    <property type="entry name" value="OS08G0421700 PROTEIN"/>
    <property type="match status" value="1"/>
</dbReference>
<dbReference type="Gene3D" id="4.10.60.10">
    <property type="entry name" value="Zinc finger, CCHC-type"/>
    <property type="match status" value="1"/>
</dbReference>
<dbReference type="InterPro" id="IPR036875">
    <property type="entry name" value="Znf_CCHC_sf"/>
</dbReference>
<dbReference type="OrthoDB" id="1730120at2759"/>
<evidence type="ECO:0000256" key="2">
    <source>
        <dbReference type="SAM" id="MobiDB-lite"/>
    </source>
</evidence>
<dbReference type="Proteomes" id="UP000504604">
    <property type="component" value="Linkage group LG3"/>
</dbReference>
<dbReference type="GO" id="GO:0008270">
    <property type="term" value="F:zinc ion binding"/>
    <property type="evidence" value="ECO:0007669"/>
    <property type="project" value="UniProtKB-KW"/>
</dbReference>
<keyword evidence="1" id="KW-0479">Metal-binding</keyword>
<evidence type="ECO:0000256" key="1">
    <source>
        <dbReference type="PROSITE-ProRule" id="PRU00047"/>
    </source>
</evidence>
<dbReference type="InterPro" id="IPR001878">
    <property type="entry name" value="Znf_CCHC"/>
</dbReference>
<dbReference type="InterPro" id="IPR025724">
    <property type="entry name" value="GAG-pre-integrase_dom"/>
</dbReference>
<proteinExistence type="predicted"/>